<dbReference type="AlphaFoldDB" id="A0A3G8MA91"/>
<reference evidence="3 4" key="1">
    <citation type="submission" date="2018-11" db="EMBL/GenBank/DDBJ databases">
        <title>Genome squencing of methanotrophic bacteria isolated from alkaline groundwater in Korea.</title>
        <authorList>
            <person name="Nguyen L.N."/>
        </authorList>
    </citation>
    <scope>NUCLEOTIDE SEQUENCE [LARGE SCALE GENOMIC DNA]</scope>
    <source>
        <strain evidence="3 4">GW6</strain>
    </source>
</reference>
<feature type="region of interest" description="Disordered" evidence="2">
    <location>
        <begin position="450"/>
        <end position="472"/>
    </location>
</feature>
<dbReference type="Proteomes" id="UP000273982">
    <property type="component" value="Chromosome"/>
</dbReference>
<dbReference type="InterPro" id="IPR014556">
    <property type="entry name" value="UCP029407"/>
</dbReference>
<name>A0A3G8MA91_9HYPH</name>
<accession>A0A3G8MA91</accession>
<dbReference type="InterPro" id="IPR027417">
    <property type="entry name" value="P-loop_NTPase"/>
</dbReference>
<evidence type="ECO:0000256" key="1">
    <source>
        <dbReference type="SAM" id="Coils"/>
    </source>
</evidence>
<dbReference type="KEGG" id="mros:EHO51_15910"/>
<evidence type="ECO:0000256" key="2">
    <source>
        <dbReference type="SAM" id="MobiDB-lite"/>
    </source>
</evidence>
<proteinExistence type="predicted"/>
<evidence type="ECO:0000313" key="3">
    <source>
        <dbReference type="EMBL" id="AZG78100.1"/>
    </source>
</evidence>
<evidence type="ECO:0008006" key="5">
    <source>
        <dbReference type="Google" id="ProtNLM"/>
    </source>
</evidence>
<feature type="coiled-coil region" evidence="1">
    <location>
        <begin position="293"/>
        <end position="322"/>
    </location>
</feature>
<sequence length="472" mass="52824">MDDPSEKTAIVILGMHRSGTSSIAGTLVKLGGTAPKSLMPANEANQLGYFESIPIMELNDEILASATSSWHDWRAFDPAWYNTKYYDIFREKAKTTIVAEFGDSDLIVVKDPRICRVAPFWFDTLKAAGYRSRVVMPLRSPLEVATSLQTAYGFDLATGMLMWLRHTLDAETESRSFPRAVVYWPDFLSDWRAAIARLRERFDVTWPNAVDAPHVEVDQFLTPSLRHFAQAEHEFATHPDVNEWVQLAYEAMFTLARDPCSRIPLITLDQVKGEFDNGSTIFSRVLFATQAHIAKLEADAAAARIERDAMALERDRLAAEIERDRARFDALALSQAVLLGQLGSARDRAKRRMGDAQPTTYRCTHSFEDVNERLRVPSRARNRNRQKGSISLDREISAAIKSPGAEAMMCDKATAAFDDQLQTIQASGESIRRNIVRLQAMLTADREAAKADRIGEQTAAPSIHAREADNGD</sequence>
<protein>
    <recommendedName>
        <fullName evidence="5">Sulfotransferase family protein</fullName>
    </recommendedName>
</protein>
<keyword evidence="1" id="KW-0175">Coiled coil</keyword>
<dbReference type="EMBL" id="CP034086">
    <property type="protein sequence ID" value="AZG78100.1"/>
    <property type="molecule type" value="Genomic_DNA"/>
</dbReference>
<evidence type="ECO:0000313" key="4">
    <source>
        <dbReference type="Proteomes" id="UP000273982"/>
    </source>
</evidence>
<organism evidence="3 4">
    <name type="scientific">Methylocystis rosea</name>
    <dbReference type="NCBI Taxonomy" id="173366"/>
    <lineage>
        <taxon>Bacteria</taxon>
        <taxon>Pseudomonadati</taxon>
        <taxon>Pseudomonadota</taxon>
        <taxon>Alphaproteobacteria</taxon>
        <taxon>Hyphomicrobiales</taxon>
        <taxon>Methylocystaceae</taxon>
        <taxon>Methylocystis</taxon>
    </lineage>
</organism>
<dbReference type="Gene3D" id="3.40.50.300">
    <property type="entry name" value="P-loop containing nucleotide triphosphate hydrolases"/>
    <property type="match status" value="1"/>
</dbReference>
<dbReference type="PIRSF" id="PIRSF029407">
    <property type="entry name" value="UCP029407"/>
    <property type="match status" value="1"/>
</dbReference>
<dbReference type="SUPFAM" id="SSF52540">
    <property type="entry name" value="P-loop containing nucleoside triphosphate hydrolases"/>
    <property type="match status" value="1"/>
</dbReference>
<gene>
    <name evidence="3" type="ORF">EHO51_15910</name>
</gene>
<dbReference type="RefSeq" id="WP_124739698.1">
    <property type="nucleotide sequence ID" value="NZ_CP034086.1"/>
</dbReference>